<dbReference type="KEGG" id="miz:BAB75_01705"/>
<feature type="transmembrane region" description="Helical" evidence="1">
    <location>
        <begin position="86"/>
        <end position="111"/>
    </location>
</feature>
<dbReference type="OrthoDB" id="10006702at2"/>
<dbReference type="EMBL" id="LJFO01000006">
    <property type="protein sequence ID" value="KPG11221.1"/>
    <property type="molecule type" value="Genomic_DNA"/>
</dbReference>
<proteinExistence type="predicted"/>
<sequence length="210" mass="22294">MNDPDLWSVVSKMLAVLTIGHTAMMLLSKVVGLSESRWTKFGGKLIECVALLSLLCTSALFVQTFTESANNLPPNALTAPFAVNTIAQALVTYFLLVVICSTCAAFIYIGLALARNNWVEGLLGGFGKAIEVFGGWFITTLGLVPFSLAGLLLVNLANPSGQRTQFYIAVFSALMLAAVLVAAQGLYRERGSLIAFCKAVLAPIGTNSPD</sequence>
<evidence type="ECO:0000256" key="1">
    <source>
        <dbReference type="SAM" id="Phobius"/>
    </source>
</evidence>
<keyword evidence="1" id="KW-0812">Transmembrane</keyword>
<keyword evidence="1" id="KW-1133">Transmembrane helix</keyword>
<feature type="transmembrane region" description="Helical" evidence="1">
    <location>
        <begin position="132"/>
        <end position="154"/>
    </location>
</feature>
<gene>
    <name evidence="2" type="ORF">AN908_12560</name>
    <name evidence="3" type="ORF">AN912_10760</name>
</gene>
<dbReference type="AlphaFoldDB" id="A0A7V8LP93"/>
<keyword evidence="1" id="KW-0472">Membrane</keyword>
<name>A0A7V8LP93_9MYCO</name>
<keyword evidence="5" id="KW-1185">Reference proteome</keyword>
<dbReference type="Proteomes" id="UP000037843">
    <property type="component" value="Unassembled WGS sequence"/>
</dbReference>
<feature type="transmembrane region" description="Helical" evidence="1">
    <location>
        <begin position="166"/>
        <end position="187"/>
    </location>
</feature>
<evidence type="ECO:0000313" key="5">
    <source>
        <dbReference type="Proteomes" id="UP000037962"/>
    </source>
</evidence>
<dbReference type="EMBL" id="LJFS01000011">
    <property type="protein sequence ID" value="KPG34249.1"/>
    <property type="molecule type" value="Genomic_DNA"/>
</dbReference>
<evidence type="ECO:0000313" key="2">
    <source>
        <dbReference type="EMBL" id="KPG11221.1"/>
    </source>
</evidence>
<accession>A0A7V8LP93</accession>
<evidence type="ECO:0000313" key="3">
    <source>
        <dbReference type="EMBL" id="KPG34249.1"/>
    </source>
</evidence>
<protein>
    <submittedName>
        <fullName evidence="2">Uncharacterized protein</fullName>
    </submittedName>
</protein>
<dbReference type="Proteomes" id="UP000037962">
    <property type="component" value="Unassembled WGS sequence"/>
</dbReference>
<comment type="caution">
    <text evidence="2">The sequence shown here is derived from an EMBL/GenBank/DDBJ whole genome shotgun (WGS) entry which is preliminary data.</text>
</comment>
<dbReference type="RefSeq" id="WP_043079818.1">
    <property type="nucleotide sequence ID" value="NZ_CP011530.1"/>
</dbReference>
<reference evidence="4 5" key="1">
    <citation type="submission" date="2015-09" db="EMBL/GenBank/DDBJ databases">
        <title>Genome Sequences of Mycobacterium immunogenum Isolates, Recuperated from a Chloraminated Drinking Water Distribution System Simulator Subjected to Episodes of Nitrification.</title>
        <authorList>
            <person name="Gomez-Alvarez V."/>
            <person name="Revetta R.P."/>
        </authorList>
    </citation>
    <scope>NUCLEOTIDE SEQUENCE [LARGE SCALE GENOMIC DNA]</scope>
    <source>
        <strain evidence="2 4">H008</strain>
        <strain evidence="3 5">H076</strain>
    </source>
</reference>
<organism evidence="2 4">
    <name type="scientific">Mycobacteroides immunogenum</name>
    <dbReference type="NCBI Taxonomy" id="83262"/>
    <lineage>
        <taxon>Bacteria</taxon>
        <taxon>Bacillati</taxon>
        <taxon>Actinomycetota</taxon>
        <taxon>Actinomycetes</taxon>
        <taxon>Mycobacteriales</taxon>
        <taxon>Mycobacteriaceae</taxon>
        <taxon>Mycobacteroides</taxon>
    </lineage>
</organism>
<dbReference type="GeneID" id="45762621"/>
<feature type="transmembrane region" description="Helical" evidence="1">
    <location>
        <begin position="6"/>
        <end position="27"/>
    </location>
</feature>
<evidence type="ECO:0000313" key="4">
    <source>
        <dbReference type="Proteomes" id="UP000037843"/>
    </source>
</evidence>